<dbReference type="EMBL" id="JAHFXF010000096">
    <property type="protein sequence ID" value="KAG9696662.1"/>
    <property type="molecule type" value="Genomic_DNA"/>
</dbReference>
<evidence type="ECO:0000256" key="1">
    <source>
        <dbReference type="SAM" id="MobiDB-lite"/>
    </source>
</evidence>
<dbReference type="OrthoDB" id="3824517at2759"/>
<gene>
    <name evidence="2" type="ORF">KCU76_g3562</name>
</gene>
<comment type="caution">
    <text evidence="2">The sequence shown here is derived from an EMBL/GenBank/DDBJ whole genome shotgun (WGS) entry which is preliminary data.</text>
</comment>
<dbReference type="AlphaFoldDB" id="A0A9P8EQK8"/>
<reference evidence="2" key="1">
    <citation type="journal article" date="2021" name="J Fungi (Basel)">
        <title>Virulence traits and population genomics of the black yeast Aureobasidium melanogenum.</title>
        <authorList>
            <person name="Cernosa A."/>
            <person name="Sun X."/>
            <person name="Gostincar C."/>
            <person name="Fang C."/>
            <person name="Gunde-Cimerman N."/>
            <person name="Song Z."/>
        </authorList>
    </citation>
    <scope>NUCLEOTIDE SEQUENCE</scope>
    <source>
        <strain evidence="2">EXF-9911</strain>
    </source>
</reference>
<dbReference type="Proteomes" id="UP000779574">
    <property type="component" value="Unassembled WGS sequence"/>
</dbReference>
<sequence length="463" mass="52910">MSTNMNPDNIDPAIMGPAIMQSVDMQPANETKIPPIDRAKLAEHAQLGELWTANQNAELNILGAMNACQSHFDDITFWERDNRCGYHNYQINDPHACLVARQNSINNITANNKMYADMNDFYAEQQKAYDKLHAYNSTKYSRETIQGANRQKAARRGTDTRRANKAKRHEEMVVGIVEELVALRDYSGVLNEQYKKRFDRVAKEVVAAAKVNMTPEITAKLYYGVAPRPKPDSTQAKRETWAAWTFPDFNHNCSPSYNTYNGIDITAISNRIIITIVRCQSAEIADMQQYAIMEGYAAPEAYLNMEGHSELQTEVYNNRNLVVTQDRIFHYDDGFTRTLISVSTSRIPFLIDSTLTIREQYSRESALNILEALNFEQEMLANKKGISTVWRCVGGRYYPLDIKDDRYPTTSPGEQRMVYRCAVAAANALNHRLYMAMDPETNYQEFTIAMTSMAQHNRMMNEL</sequence>
<feature type="compositionally biased region" description="Basic and acidic residues" evidence="1">
    <location>
        <begin position="156"/>
        <end position="166"/>
    </location>
</feature>
<accession>A0A9P8EQK8</accession>
<proteinExistence type="predicted"/>
<protein>
    <submittedName>
        <fullName evidence="2">Uncharacterized protein</fullName>
    </submittedName>
</protein>
<evidence type="ECO:0000313" key="3">
    <source>
        <dbReference type="Proteomes" id="UP000779574"/>
    </source>
</evidence>
<evidence type="ECO:0000313" key="2">
    <source>
        <dbReference type="EMBL" id="KAG9696662.1"/>
    </source>
</evidence>
<organism evidence="2 3">
    <name type="scientific">Aureobasidium melanogenum</name>
    <name type="common">Aureobasidium pullulans var. melanogenum</name>
    <dbReference type="NCBI Taxonomy" id="46634"/>
    <lineage>
        <taxon>Eukaryota</taxon>
        <taxon>Fungi</taxon>
        <taxon>Dikarya</taxon>
        <taxon>Ascomycota</taxon>
        <taxon>Pezizomycotina</taxon>
        <taxon>Dothideomycetes</taxon>
        <taxon>Dothideomycetidae</taxon>
        <taxon>Dothideales</taxon>
        <taxon>Saccotheciaceae</taxon>
        <taxon>Aureobasidium</taxon>
    </lineage>
</organism>
<reference evidence="2" key="2">
    <citation type="submission" date="2021-08" db="EMBL/GenBank/DDBJ databases">
        <authorList>
            <person name="Gostincar C."/>
            <person name="Sun X."/>
            <person name="Song Z."/>
            <person name="Gunde-Cimerman N."/>
        </authorList>
    </citation>
    <scope>NUCLEOTIDE SEQUENCE</scope>
    <source>
        <strain evidence="2">EXF-9911</strain>
    </source>
</reference>
<feature type="non-terminal residue" evidence="2">
    <location>
        <position position="463"/>
    </location>
</feature>
<name>A0A9P8EQK8_AURME</name>
<feature type="region of interest" description="Disordered" evidence="1">
    <location>
        <begin position="145"/>
        <end position="166"/>
    </location>
</feature>